<dbReference type="Proteomes" id="UP000430692">
    <property type="component" value="Unassembled WGS sequence"/>
</dbReference>
<organism evidence="2 3">
    <name type="scientific">Shimazuella alba</name>
    <dbReference type="NCBI Taxonomy" id="2690964"/>
    <lineage>
        <taxon>Bacteria</taxon>
        <taxon>Bacillati</taxon>
        <taxon>Bacillota</taxon>
        <taxon>Bacilli</taxon>
        <taxon>Bacillales</taxon>
        <taxon>Thermoactinomycetaceae</taxon>
        <taxon>Shimazuella</taxon>
    </lineage>
</organism>
<dbReference type="InterPro" id="IPR046748">
    <property type="entry name" value="HipA_2"/>
</dbReference>
<name>A0A6I4W2Z4_9BACL</name>
<evidence type="ECO:0000259" key="1">
    <source>
        <dbReference type="Pfam" id="PF20613"/>
    </source>
</evidence>
<evidence type="ECO:0000313" key="3">
    <source>
        <dbReference type="Proteomes" id="UP000430692"/>
    </source>
</evidence>
<protein>
    <recommendedName>
        <fullName evidence="1">HipA-like kinase domain-containing protein</fullName>
    </recommendedName>
</protein>
<dbReference type="RefSeq" id="WP_160802508.1">
    <property type="nucleotide sequence ID" value="NZ_WUUL01000012.1"/>
</dbReference>
<reference evidence="2 3" key="1">
    <citation type="submission" date="2019-12" db="EMBL/GenBank/DDBJ databases">
        <title>Whole-genome analyses of novel actinobacteria.</title>
        <authorList>
            <person name="Sahin N."/>
            <person name="Saygin H."/>
        </authorList>
    </citation>
    <scope>NUCLEOTIDE SEQUENCE [LARGE SCALE GENOMIC DNA]</scope>
    <source>
        <strain evidence="2 3">KC615</strain>
    </source>
</reference>
<dbReference type="Pfam" id="PF20613">
    <property type="entry name" value="HipA_2"/>
    <property type="match status" value="1"/>
</dbReference>
<comment type="caution">
    <text evidence="2">The sequence shown here is derived from an EMBL/GenBank/DDBJ whole genome shotgun (WGS) entry which is preliminary data.</text>
</comment>
<dbReference type="AlphaFoldDB" id="A0A6I4W2Z4"/>
<evidence type="ECO:0000313" key="2">
    <source>
        <dbReference type="EMBL" id="MXQ55154.1"/>
    </source>
</evidence>
<keyword evidence="3" id="KW-1185">Reference proteome</keyword>
<proteinExistence type="predicted"/>
<dbReference type="EMBL" id="WUUL01000012">
    <property type="protein sequence ID" value="MXQ55154.1"/>
    <property type="molecule type" value="Genomic_DNA"/>
</dbReference>
<accession>A0A6I4W2Z4</accession>
<sequence length="250" mass="29091">MSKSIQPIRLIERMPLGYSKPQRILFSDGNSYVVKFKNNPSGTRILVNEYISSALAQLLALPITPFQTVEIDQNFIHQYESFTKYSFHSGTQFACLYIDKCKHLTFSSDILIQNREHFAGITAFDLWINNTDRKVGNVLLEPQQNDSYYMYMIDHGRIFADAKWTIKTFDKKPKIKLKQDVHKWFISQLPNKSEIQTAVEKIQTLPNEEITKTIYSIPADWDVSDDEKAAVVSYLIEAKQFLSHIKWKKK</sequence>
<gene>
    <name evidence="2" type="ORF">GSM42_15815</name>
</gene>
<feature type="domain" description="HipA-like kinase" evidence="1">
    <location>
        <begin position="9"/>
        <end position="236"/>
    </location>
</feature>